<evidence type="ECO:0000313" key="2">
    <source>
        <dbReference type="EMBL" id="KAK3677815.1"/>
    </source>
</evidence>
<name>A0AAE0WTF4_9PEZI</name>
<gene>
    <name evidence="2" type="ORF">LTR78_002665</name>
</gene>
<feature type="compositionally biased region" description="Basic residues" evidence="1">
    <location>
        <begin position="153"/>
        <end position="172"/>
    </location>
</feature>
<keyword evidence="3" id="KW-1185">Reference proteome</keyword>
<reference evidence="2" key="1">
    <citation type="submission" date="2023-07" db="EMBL/GenBank/DDBJ databases">
        <title>Black Yeasts Isolated from many extreme environments.</title>
        <authorList>
            <person name="Coleine C."/>
            <person name="Stajich J.E."/>
            <person name="Selbmann L."/>
        </authorList>
    </citation>
    <scope>NUCLEOTIDE SEQUENCE</scope>
    <source>
        <strain evidence="2">CCFEE 5485</strain>
    </source>
</reference>
<feature type="compositionally biased region" description="Basic and acidic residues" evidence="1">
    <location>
        <begin position="138"/>
        <end position="152"/>
    </location>
</feature>
<sequence>MPRRKNPGFGVVPRDKTKFQKKKAEEAAHELAERRARTKDINWSSTAEMLTLMQQKDKLEDQEEYNKPALRSKQSKAVATEVARRSLARSVSREEGDKIDLGFALPSSGSPDEMPGMVTNSENQEEIDAAPAVTVEDVEAHKQLDPKEERWLAKSRRARKHSRASQKIRLRKQQGQAASEVQAA</sequence>
<accession>A0AAE0WTF4</accession>
<comment type="caution">
    <text evidence="2">The sequence shown here is derived from an EMBL/GenBank/DDBJ whole genome shotgun (WGS) entry which is preliminary data.</text>
</comment>
<feature type="region of interest" description="Disordered" evidence="1">
    <location>
        <begin position="1"/>
        <end position="39"/>
    </location>
</feature>
<dbReference type="AlphaFoldDB" id="A0AAE0WTF4"/>
<organism evidence="2 3">
    <name type="scientific">Recurvomyces mirabilis</name>
    <dbReference type="NCBI Taxonomy" id="574656"/>
    <lineage>
        <taxon>Eukaryota</taxon>
        <taxon>Fungi</taxon>
        <taxon>Dikarya</taxon>
        <taxon>Ascomycota</taxon>
        <taxon>Pezizomycotina</taxon>
        <taxon>Dothideomycetes</taxon>
        <taxon>Dothideomycetidae</taxon>
        <taxon>Mycosphaerellales</taxon>
        <taxon>Teratosphaeriaceae</taxon>
        <taxon>Recurvomyces</taxon>
    </lineage>
</organism>
<protein>
    <submittedName>
        <fullName evidence="2">Uncharacterized protein</fullName>
    </submittedName>
</protein>
<dbReference type="EMBL" id="JAUTXT010000006">
    <property type="protein sequence ID" value="KAK3677815.1"/>
    <property type="molecule type" value="Genomic_DNA"/>
</dbReference>
<evidence type="ECO:0000313" key="3">
    <source>
        <dbReference type="Proteomes" id="UP001274830"/>
    </source>
</evidence>
<feature type="compositionally biased region" description="Basic and acidic residues" evidence="1">
    <location>
        <begin position="91"/>
        <end position="100"/>
    </location>
</feature>
<evidence type="ECO:0000256" key="1">
    <source>
        <dbReference type="SAM" id="MobiDB-lite"/>
    </source>
</evidence>
<dbReference type="Proteomes" id="UP001274830">
    <property type="component" value="Unassembled WGS sequence"/>
</dbReference>
<proteinExistence type="predicted"/>
<feature type="region of interest" description="Disordered" evidence="1">
    <location>
        <begin position="58"/>
        <end position="184"/>
    </location>
</feature>
<feature type="compositionally biased region" description="Basic and acidic residues" evidence="1">
    <location>
        <begin position="13"/>
        <end position="39"/>
    </location>
</feature>
<feature type="compositionally biased region" description="Polar residues" evidence="1">
    <location>
        <begin position="173"/>
        <end position="184"/>
    </location>
</feature>